<protein>
    <submittedName>
        <fullName evidence="1">Uncharacterized protein</fullName>
    </submittedName>
</protein>
<evidence type="ECO:0000313" key="1">
    <source>
        <dbReference type="EMBL" id="MBX73318.1"/>
    </source>
</evidence>
<name>A0A2P2R290_RHIMU</name>
<organism evidence="1">
    <name type="scientific">Rhizophora mucronata</name>
    <name type="common">Asiatic mangrove</name>
    <dbReference type="NCBI Taxonomy" id="61149"/>
    <lineage>
        <taxon>Eukaryota</taxon>
        <taxon>Viridiplantae</taxon>
        <taxon>Streptophyta</taxon>
        <taxon>Embryophyta</taxon>
        <taxon>Tracheophyta</taxon>
        <taxon>Spermatophyta</taxon>
        <taxon>Magnoliopsida</taxon>
        <taxon>eudicotyledons</taxon>
        <taxon>Gunneridae</taxon>
        <taxon>Pentapetalae</taxon>
        <taxon>rosids</taxon>
        <taxon>fabids</taxon>
        <taxon>Malpighiales</taxon>
        <taxon>Rhizophoraceae</taxon>
        <taxon>Rhizophora</taxon>
    </lineage>
</organism>
<sequence>MMWEEENTIIFINHCIRSMCLHHIYFTLELCCKAFNGYIISKSRSMPFSILIYR</sequence>
<dbReference type="EMBL" id="GGEC01092834">
    <property type="protein sequence ID" value="MBX73318.1"/>
    <property type="molecule type" value="Transcribed_RNA"/>
</dbReference>
<dbReference type="AlphaFoldDB" id="A0A2P2R290"/>
<proteinExistence type="predicted"/>
<reference evidence="1" key="1">
    <citation type="submission" date="2018-02" db="EMBL/GenBank/DDBJ databases">
        <title>Rhizophora mucronata_Transcriptome.</title>
        <authorList>
            <person name="Meera S.P."/>
            <person name="Sreeshan A."/>
            <person name="Augustine A."/>
        </authorList>
    </citation>
    <scope>NUCLEOTIDE SEQUENCE</scope>
    <source>
        <tissue evidence="1">Leaf</tissue>
    </source>
</reference>
<accession>A0A2P2R290</accession>